<protein>
    <submittedName>
        <fullName evidence="1">Tetratricopeptide repeat-containing protein</fullName>
    </submittedName>
</protein>
<dbReference type="Gene3D" id="3.40.50.2000">
    <property type="entry name" value="Glycogen Phosphorylase B"/>
    <property type="match status" value="1"/>
</dbReference>
<reference evidence="1 2" key="1">
    <citation type="submission" date="2017-06" db="EMBL/GenBank/DDBJ databases">
        <authorList>
            <person name="Kim H.J."/>
            <person name="Triplett B.A."/>
        </authorList>
    </citation>
    <scope>NUCLEOTIDE SEQUENCE [LARGE SCALE GENOMIC DNA]</scope>
    <source>
        <strain evidence="1 2">U15</strain>
    </source>
</reference>
<gene>
    <name evidence="1" type="ORF">SAMN06265795_11832</name>
</gene>
<dbReference type="InterPro" id="IPR011990">
    <property type="entry name" value="TPR-like_helical_dom_sf"/>
</dbReference>
<dbReference type="Pfam" id="PF13432">
    <property type="entry name" value="TPR_16"/>
    <property type="match status" value="2"/>
</dbReference>
<dbReference type="InterPro" id="IPR002201">
    <property type="entry name" value="Glyco_trans_9"/>
</dbReference>
<dbReference type="Proteomes" id="UP000198284">
    <property type="component" value="Unassembled WGS sequence"/>
</dbReference>
<accession>A0A239L162</accession>
<sequence length="568" mass="63388">MMFEPTHPGMEPGRKALEKARGLHGAGQLDSAEAIYQSLLNDPACRPDAHFLLGVARSQRNRHDEAANLLLQAIRDGGPKPEYCASLRSTLACLPASRALDFMVRFSDVLLQQRLYPEAQHLLRELLASHPRHVPAIINLAQAWEGMGKYRDGIACLLPLMEHYARRDEGIAQVMGVLEAALGELDLPSPAALAFDALPFPGQAAQVLNNFANCLQCLGYFAESEPLYQRAADLSPQHGLPRWNLAVTQLLLGELKRGWANYELRWTWKDFDFPNRMLPQPRFEGGELRGRRLLVYAEQGLGDTIQFCRLLPRLAEAGARVWFEVQNELFWLIRYTFRDMPAVEVIPRMRDPSQVYGSPEFDMHCSLMSLPHLLGIDHADLPAGCNYLGVEPAAVDHAASLFAGQPVLKVGLAWAGSPGHRRDGERSMDLATLAPLFNLPEARFFSLQVGPAQRQLQFGAPVVDLAAKIRDFYDTAAMLMHLDVVVTVDTAVAHLAGALGRPVILMLPRLPDWRWMLKRQDSPWYPRTRLVRQTEAGNWKGVVAEVRAQLLALSTTRQDMHGLPLPAQ</sequence>
<dbReference type="Pfam" id="PF01075">
    <property type="entry name" value="Glyco_transf_9"/>
    <property type="match status" value="1"/>
</dbReference>
<evidence type="ECO:0000313" key="2">
    <source>
        <dbReference type="Proteomes" id="UP000198284"/>
    </source>
</evidence>
<dbReference type="EMBL" id="FZOT01000018">
    <property type="protein sequence ID" value="SNT23284.1"/>
    <property type="molecule type" value="Genomic_DNA"/>
</dbReference>
<dbReference type="AlphaFoldDB" id="A0A239L162"/>
<dbReference type="RefSeq" id="WP_089401148.1">
    <property type="nucleotide sequence ID" value="NZ_FZOT01000018.1"/>
</dbReference>
<organism evidence="1 2">
    <name type="scientific">Noviherbaspirillum humi</name>
    <dbReference type="NCBI Taxonomy" id="1688639"/>
    <lineage>
        <taxon>Bacteria</taxon>
        <taxon>Pseudomonadati</taxon>
        <taxon>Pseudomonadota</taxon>
        <taxon>Betaproteobacteria</taxon>
        <taxon>Burkholderiales</taxon>
        <taxon>Oxalobacteraceae</taxon>
        <taxon>Noviherbaspirillum</taxon>
    </lineage>
</organism>
<dbReference type="Gene3D" id="1.25.40.10">
    <property type="entry name" value="Tetratricopeptide repeat domain"/>
    <property type="match status" value="3"/>
</dbReference>
<evidence type="ECO:0000313" key="1">
    <source>
        <dbReference type="EMBL" id="SNT23284.1"/>
    </source>
</evidence>
<proteinExistence type="predicted"/>
<name>A0A239L162_9BURK</name>
<dbReference type="SUPFAM" id="SSF53756">
    <property type="entry name" value="UDP-Glycosyltransferase/glycogen phosphorylase"/>
    <property type="match status" value="1"/>
</dbReference>
<dbReference type="OrthoDB" id="9814129at2"/>
<dbReference type="SUPFAM" id="SSF48452">
    <property type="entry name" value="TPR-like"/>
    <property type="match status" value="1"/>
</dbReference>
<dbReference type="GO" id="GO:0016757">
    <property type="term" value="F:glycosyltransferase activity"/>
    <property type="evidence" value="ECO:0007669"/>
    <property type="project" value="InterPro"/>
</dbReference>
<keyword evidence="2" id="KW-1185">Reference proteome</keyword>